<sequence length="102" mass="11768">MSDYKVSESIRQFFGGNFHQDWDLTAGDWQGVVDSYAAGGDAVDLDALAREIDAMREAYAEEELKILMPREALSAYNPRPQTYSEWLGRVSERLRQHAERRR</sequence>
<dbReference type="Proteomes" id="UP001207528">
    <property type="component" value="Unassembled WGS sequence"/>
</dbReference>
<dbReference type="Pfam" id="PF18593">
    <property type="entry name" value="CdiI_2"/>
    <property type="match status" value="1"/>
</dbReference>
<dbReference type="AlphaFoldDB" id="A0AAW5SQM4"/>
<protein>
    <recommendedName>
        <fullName evidence="1">CdiI immunity protein domain-containing protein</fullName>
    </recommendedName>
</protein>
<reference evidence="3" key="2">
    <citation type="submission" date="2020-07" db="EMBL/GenBank/DDBJ databases">
        <authorList>
            <person name="Pettersson B.M.F."/>
            <person name="Behra P.R.K."/>
            <person name="Ramesh M."/>
            <person name="Das S."/>
            <person name="Dasgupta S."/>
            <person name="Kirsebom L.A."/>
        </authorList>
    </citation>
    <scope>NUCLEOTIDE SEQUENCE</scope>
    <source>
        <strain evidence="3">DSM 44203</strain>
    </source>
</reference>
<evidence type="ECO:0000259" key="1">
    <source>
        <dbReference type="Pfam" id="PF18593"/>
    </source>
</evidence>
<dbReference type="RefSeq" id="WP_064416604.1">
    <property type="nucleotide sequence ID" value="NZ_BCTA01000017.1"/>
</dbReference>
<evidence type="ECO:0000313" key="5">
    <source>
        <dbReference type="Proteomes" id="UP001207528"/>
    </source>
</evidence>
<evidence type="ECO:0000313" key="4">
    <source>
        <dbReference type="Proteomes" id="UP000069773"/>
    </source>
</evidence>
<name>A0AAW5SQM4_MYCNV</name>
<evidence type="ECO:0000313" key="3">
    <source>
        <dbReference type="EMBL" id="MCV7025756.1"/>
    </source>
</evidence>
<keyword evidence="4" id="KW-1185">Reference proteome</keyword>
<accession>A0AAW5SQM4</accession>
<feature type="domain" description="CdiI immunity protein" evidence="1">
    <location>
        <begin position="9"/>
        <end position="94"/>
    </location>
</feature>
<comment type="caution">
    <text evidence="3">The sequence shown here is derived from an EMBL/GenBank/DDBJ whole genome shotgun (WGS) entry which is preliminary data.</text>
</comment>
<gene>
    <name evidence="3" type="ORF">H7I77_20770</name>
    <name evidence="2" type="ORF">RMCN_0969</name>
</gene>
<organism evidence="3 5">
    <name type="scientific">Mycolicibacterium novocastrense</name>
    <name type="common">Mycobacterium novocastrense</name>
    <dbReference type="NCBI Taxonomy" id="59813"/>
    <lineage>
        <taxon>Bacteria</taxon>
        <taxon>Bacillati</taxon>
        <taxon>Actinomycetota</taxon>
        <taxon>Actinomycetes</taxon>
        <taxon>Mycobacteriales</taxon>
        <taxon>Mycobacteriaceae</taxon>
        <taxon>Mycolicibacterium</taxon>
    </lineage>
</organism>
<reference evidence="3" key="3">
    <citation type="journal article" date="2022" name="BMC Genomics">
        <title>Comparative genome analysis of mycobacteria focusing on tRNA and non-coding RNA.</title>
        <authorList>
            <person name="Behra P.R.K."/>
            <person name="Pettersson B.M.F."/>
            <person name="Ramesh M."/>
            <person name="Das S."/>
            <person name="Dasgupta S."/>
            <person name="Kirsebom L.A."/>
        </authorList>
    </citation>
    <scope>NUCLEOTIDE SEQUENCE</scope>
    <source>
        <strain evidence="3">DSM 44203</strain>
    </source>
</reference>
<reference evidence="2 4" key="1">
    <citation type="journal article" date="2016" name="Genome Announc.">
        <title>Draft Genome Sequences of Five Rapidly Growing Mycobacterium Species, M. thermoresistibile, M. fortuitum subsp. acetamidolyticum, M. canariasense, M. brisbanense, and M. novocastrense.</title>
        <authorList>
            <person name="Katahira K."/>
            <person name="Ogura Y."/>
            <person name="Gotoh Y."/>
            <person name="Hayashi T."/>
        </authorList>
    </citation>
    <scope>NUCLEOTIDE SEQUENCE [LARGE SCALE GENOMIC DNA]</scope>
    <source>
        <strain evidence="2 4">JCM18114</strain>
    </source>
</reference>
<evidence type="ECO:0000313" key="2">
    <source>
        <dbReference type="EMBL" id="GAT07836.1"/>
    </source>
</evidence>
<dbReference type="EMBL" id="JACKTI010000055">
    <property type="protein sequence ID" value="MCV7025756.1"/>
    <property type="molecule type" value="Genomic_DNA"/>
</dbReference>
<dbReference type="Proteomes" id="UP000069773">
    <property type="component" value="Unassembled WGS sequence"/>
</dbReference>
<dbReference type="EMBL" id="BCTA01000017">
    <property type="protein sequence ID" value="GAT07836.1"/>
    <property type="molecule type" value="Genomic_DNA"/>
</dbReference>
<proteinExistence type="predicted"/>
<dbReference type="InterPro" id="IPR041129">
    <property type="entry name" value="CdiI_2"/>
</dbReference>